<feature type="non-terminal residue" evidence="4">
    <location>
        <position position="115"/>
    </location>
</feature>
<feature type="non-terminal residue" evidence="4">
    <location>
        <position position="1"/>
    </location>
</feature>
<dbReference type="AlphaFoldDB" id="A0A7L3X7P6"/>
<dbReference type="PANTHER" id="PTHR14002:SF38">
    <property type="entry name" value="CUB AND ZONA PELLUCIDA-LIKE DOMAIN-CONTAINING PROTEIN 1"/>
    <property type="match status" value="1"/>
</dbReference>
<protein>
    <submittedName>
        <fullName evidence="4">DMBT1 protein</fullName>
    </submittedName>
</protein>
<gene>
    <name evidence="4" type="primary">Dmbt1_10</name>
    <name evidence="4" type="ORF">ATLROG_R09669</name>
</gene>
<dbReference type="Proteomes" id="UP000518911">
    <property type="component" value="Unassembled WGS sequence"/>
</dbReference>
<proteinExistence type="predicted"/>
<dbReference type="Gene3D" id="2.60.40.4100">
    <property type="entry name" value="Zona pellucida, ZP-C domain"/>
    <property type="match status" value="1"/>
</dbReference>
<evidence type="ECO:0000313" key="5">
    <source>
        <dbReference type="Proteomes" id="UP000518911"/>
    </source>
</evidence>
<dbReference type="PROSITE" id="PS51034">
    <property type="entry name" value="ZP_2"/>
    <property type="match status" value="1"/>
</dbReference>
<organism evidence="4 5">
    <name type="scientific">Atlantisia rogersi</name>
    <name type="common">Inaccessible Island rail</name>
    <dbReference type="NCBI Taxonomy" id="2478892"/>
    <lineage>
        <taxon>Eukaryota</taxon>
        <taxon>Metazoa</taxon>
        <taxon>Chordata</taxon>
        <taxon>Craniata</taxon>
        <taxon>Vertebrata</taxon>
        <taxon>Euteleostomi</taxon>
        <taxon>Archelosauria</taxon>
        <taxon>Archosauria</taxon>
        <taxon>Dinosauria</taxon>
        <taxon>Saurischia</taxon>
        <taxon>Theropoda</taxon>
        <taxon>Coelurosauria</taxon>
        <taxon>Aves</taxon>
        <taxon>Neognathae</taxon>
        <taxon>Neoaves</taxon>
        <taxon>Gruiformes</taxon>
        <taxon>Rallidae</taxon>
        <taxon>Atlantisia</taxon>
    </lineage>
</organism>
<evidence type="ECO:0000313" key="4">
    <source>
        <dbReference type="EMBL" id="NXV83951.1"/>
    </source>
</evidence>
<evidence type="ECO:0000256" key="1">
    <source>
        <dbReference type="ARBA" id="ARBA00022729"/>
    </source>
</evidence>
<dbReference type="EMBL" id="VZUJ01155566">
    <property type="protein sequence ID" value="NXV83951.1"/>
    <property type="molecule type" value="Genomic_DNA"/>
</dbReference>
<dbReference type="PANTHER" id="PTHR14002">
    <property type="entry name" value="ENDOGLIN/TGF-BETA RECEPTOR TYPE III"/>
    <property type="match status" value="1"/>
</dbReference>
<evidence type="ECO:0000259" key="3">
    <source>
        <dbReference type="PROSITE" id="PS51034"/>
    </source>
</evidence>
<accession>A0A7L3X7P6</accession>
<keyword evidence="1" id="KW-0732">Signal</keyword>
<dbReference type="Pfam" id="PF00100">
    <property type="entry name" value="Zona_pellucida"/>
    <property type="match status" value="1"/>
</dbReference>
<name>A0A7L3X7P6_9GRUI</name>
<evidence type="ECO:0000256" key="2">
    <source>
        <dbReference type="ARBA" id="ARBA00023157"/>
    </source>
</evidence>
<comment type="caution">
    <text evidence="4">The sequence shown here is derived from an EMBL/GenBank/DDBJ whole genome shotgun (WGS) entry which is preliminary data.</text>
</comment>
<feature type="domain" description="ZP" evidence="3">
    <location>
        <begin position="1"/>
        <end position="108"/>
    </location>
</feature>
<dbReference type="InterPro" id="IPR001507">
    <property type="entry name" value="ZP_dom"/>
</dbReference>
<reference evidence="4 5" key="1">
    <citation type="submission" date="2019-09" db="EMBL/GenBank/DDBJ databases">
        <title>Bird 10,000 Genomes (B10K) Project - Family phase.</title>
        <authorList>
            <person name="Zhang G."/>
        </authorList>
    </citation>
    <scope>NUCLEOTIDE SEQUENCE [LARGE SCALE GENOMIC DNA]</scope>
    <source>
        <strain evidence="4">OUT-0055</strain>
        <tissue evidence="4">Blood</tissue>
    </source>
</reference>
<keyword evidence="2" id="KW-1015">Disulfide bond</keyword>
<dbReference type="InterPro" id="IPR055355">
    <property type="entry name" value="ZP-C"/>
</dbReference>
<dbReference type="OrthoDB" id="10063988at2759"/>
<sequence>PYDVDLNQILYFQVNLNSSDPNLVVFVDTCVASSDPGNFSPAYDLIRNGCPRDSSYSTYYSPYSHSARFKFSAFEFVSRRQLVYLQCELAVCRLGDYSSRCYRGCSRRFKRDATP</sequence>
<dbReference type="InterPro" id="IPR042235">
    <property type="entry name" value="ZP-C_dom"/>
</dbReference>
<keyword evidence="5" id="KW-1185">Reference proteome</keyword>